<evidence type="ECO:0000259" key="2">
    <source>
        <dbReference type="Pfam" id="PF03818"/>
    </source>
</evidence>
<feature type="transmembrane region" description="Helical" evidence="1">
    <location>
        <begin position="230"/>
        <end position="249"/>
    </location>
</feature>
<accession>A0AAD1BV45</accession>
<keyword evidence="1" id="KW-0812">Transmembrane</keyword>
<protein>
    <submittedName>
        <fullName evidence="3">Malonate transporter</fullName>
    </submittedName>
</protein>
<organism evidence="3 4">
    <name type="scientific">Metapseudomonas furukawaii</name>
    <name type="common">Pseudomonas furukawaii</name>
    <dbReference type="NCBI Taxonomy" id="1149133"/>
    <lineage>
        <taxon>Bacteria</taxon>
        <taxon>Pseudomonadati</taxon>
        <taxon>Pseudomonadota</taxon>
        <taxon>Gammaproteobacteria</taxon>
        <taxon>Pseudomonadales</taxon>
        <taxon>Pseudomonadaceae</taxon>
        <taxon>Metapseudomonas</taxon>
    </lineage>
</organism>
<feature type="transmembrane region" description="Helical" evidence="1">
    <location>
        <begin position="12"/>
        <end position="31"/>
    </location>
</feature>
<feature type="transmembrane region" description="Helical" evidence="1">
    <location>
        <begin position="138"/>
        <end position="160"/>
    </location>
</feature>
<dbReference type="KEGG" id="pfuw:KF707C_1780"/>
<evidence type="ECO:0000313" key="3">
    <source>
        <dbReference type="EMBL" id="BAU71866.1"/>
    </source>
</evidence>
<feature type="transmembrane region" description="Helical" evidence="1">
    <location>
        <begin position="198"/>
        <end position="218"/>
    </location>
</feature>
<proteinExistence type="predicted"/>
<dbReference type="NCBIfam" id="TIGR00808">
    <property type="entry name" value="malonate_madM"/>
    <property type="match status" value="1"/>
</dbReference>
<feature type="domain" description="Malonate/sodium symporter MadM subunit N-terminal" evidence="2">
    <location>
        <begin position="5"/>
        <end position="252"/>
    </location>
</feature>
<dbReference type="RefSeq" id="WP_003455825.1">
    <property type="nucleotide sequence ID" value="NZ_AJMR01000224.1"/>
</dbReference>
<evidence type="ECO:0000313" key="4">
    <source>
        <dbReference type="Proteomes" id="UP000218554"/>
    </source>
</evidence>
<feature type="transmembrane region" description="Helical" evidence="1">
    <location>
        <begin position="172"/>
        <end position="192"/>
    </location>
</feature>
<dbReference type="InterPro" id="IPR018402">
    <property type="entry name" value="Mal/Na_symporter_MadM_N"/>
</dbReference>
<feature type="transmembrane region" description="Helical" evidence="1">
    <location>
        <begin position="108"/>
        <end position="132"/>
    </location>
</feature>
<keyword evidence="1" id="KW-1133">Transmembrane helix</keyword>
<dbReference type="Pfam" id="PF03818">
    <property type="entry name" value="MadM"/>
    <property type="match status" value="1"/>
</dbReference>
<feature type="transmembrane region" description="Helical" evidence="1">
    <location>
        <begin position="72"/>
        <end position="96"/>
    </location>
</feature>
<gene>
    <name evidence="3" type="ORF">KF707C_1780</name>
</gene>
<name>A0AAD1BV45_METFU</name>
<feature type="transmembrane region" description="Helical" evidence="1">
    <location>
        <begin position="43"/>
        <end position="60"/>
    </location>
</feature>
<dbReference type="EMBL" id="AP014862">
    <property type="protein sequence ID" value="BAU71866.1"/>
    <property type="molecule type" value="Genomic_DNA"/>
</dbReference>
<evidence type="ECO:0000256" key="1">
    <source>
        <dbReference type="SAM" id="Phobius"/>
    </source>
</evidence>
<reference evidence="4" key="1">
    <citation type="submission" date="2015-05" db="EMBL/GenBank/DDBJ databases">
        <title>Draft genome sequencing of a biphenyl-degrading bacterium, Pseudomonas balearica KF707 (=NBRC110670).</title>
        <authorList>
            <person name="Kimura N."/>
            <person name="Hirose J."/>
            <person name="Watanabe T."/>
            <person name="Suenaga H."/>
            <person name="Fujihara H."/>
            <person name="Noguchi M."/>
            <person name="Hashimoto M."/>
            <person name="Shimodaira J."/>
            <person name="Tsuchikane K."/>
            <person name="Hosoyama A."/>
            <person name="Yamazoe A."/>
            <person name="Fujita N."/>
            <person name="Furukawa K."/>
        </authorList>
    </citation>
    <scope>NUCLEOTIDE SEQUENCE [LARGE SCALE GENOMIC DNA]</scope>
    <source>
        <strain evidence="4">DSM 10086 / NBRC 110670 / KF707</strain>
    </source>
</reference>
<dbReference type="Proteomes" id="UP000218554">
    <property type="component" value="Chromosome"/>
</dbReference>
<keyword evidence="1" id="KW-0472">Membrane</keyword>
<dbReference type="AlphaFoldDB" id="A0AAD1BV45"/>
<sequence>MYESMMKVIGGYGLISGFAVIGVTMWLSYWLSARLTRGRLHGSAIAIFLGLVLSYVGGVMTGGQKGLVDIPLLSGIGLLGGAMLRDFAIVATAFGVNVEELKRAGVSGVVALFFGILTSFVAGVGVAMAFGYTDAVSLTTIGAGAVTYIVGPVTGAAIGASSEVMALSIAAGLVKAILVMVATPFVAPFIGLNNPRTAVIFGGLMGTSSGVAGGLAATDPKLVPYGCLTAAFYTALGCLLGPSLLFFVMRGVAG</sequence>
<dbReference type="GO" id="GO:0044668">
    <property type="term" value="F:sodium:malonate symporter activity"/>
    <property type="evidence" value="ECO:0007669"/>
    <property type="project" value="InterPro"/>
</dbReference>
<dbReference type="InterPro" id="IPR004691">
    <property type="entry name" value="Mal/Na_symporter_MadM"/>
</dbReference>
<reference evidence="3 4" key="2">
    <citation type="journal article" date="2017" name="Int. J. Syst. Evol. Microbiol.">
        <title>Pseudomonas furukawaii sp. nov., a polychlorinated biphenyl-degrading bacterium isolated from biphenyl-contaminated soil in Japan.</title>
        <authorList>
            <person name="Kimura N."/>
            <person name="Watanabe T."/>
            <person name="Suenaga H."/>
            <person name="Fujihara H."/>
            <person name="Futagami T."/>
            <person name="Goto M."/>
            <person name="Hanada S."/>
            <person name="Hirose J."/>
        </authorList>
    </citation>
    <scope>NUCLEOTIDE SEQUENCE [LARGE SCALE GENOMIC DNA]</scope>
    <source>
        <strain evidence="4">DSM 10086 / NBRC 110670 / KF707</strain>
    </source>
</reference>
<keyword evidence="4" id="KW-1185">Reference proteome</keyword>